<evidence type="ECO:0000313" key="2">
    <source>
        <dbReference type="Proteomes" id="UP000789702"/>
    </source>
</evidence>
<reference evidence="1" key="1">
    <citation type="submission" date="2021-06" db="EMBL/GenBank/DDBJ databases">
        <authorList>
            <person name="Kallberg Y."/>
            <person name="Tangrot J."/>
            <person name="Rosling A."/>
        </authorList>
    </citation>
    <scope>NUCLEOTIDE SEQUENCE</scope>
    <source>
        <strain evidence="1">IL203A</strain>
    </source>
</reference>
<feature type="non-terminal residue" evidence="1">
    <location>
        <position position="55"/>
    </location>
</feature>
<comment type="caution">
    <text evidence="1">The sequence shown here is derived from an EMBL/GenBank/DDBJ whole genome shotgun (WGS) entry which is preliminary data.</text>
</comment>
<organism evidence="1 2">
    <name type="scientific">Dentiscutata heterogama</name>
    <dbReference type="NCBI Taxonomy" id="1316150"/>
    <lineage>
        <taxon>Eukaryota</taxon>
        <taxon>Fungi</taxon>
        <taxon>Fungi incertae sedis</taxon>
        <taxon>Mucoromycota</taxon>
        <taxon>Glomeromycotina</taxon>
        <taxon>Glomeromycetes</taxon>
        <taxon>Diversisporales</taxon>
        <taxon>Gigasporaceae</taxon>
        <taxon>Dentiscutata</taxon>
    </lineage>
</organism>
<name>A0ACA9N1T0_9GLOM</name>
<keyword evidence="2" id="KW-1185">Reference proteome</keyword>
<accession>A0ACA9N1T0</accession>
<gene>
    <name evidence="1" type="ORF">DHETER_LOCUS8311</name>
</gene>
<protein>
    <submittedName>
        <fullName evidence="1">15381_t:CDS:1</fullName>
    </submittedName>
</protein>
<evidence type="ECO:0000313" key="1">
    <source>
        <dbReference type="EMBL" id="CAG8628652.1"/>
    </source>
</evidence>
<proteinExistence type="predicted"/>
<sequence>MPINFEENIPSIMLQQVCRPRKQVDEISLAAASSNFRVAKDVVDYNLLDDEISNL</sequence>
<dbReference type="Proteomes" id="UP000789702">
    <property type="component" value="Unassembled WGS sequence"/>
</dbReference>
<dbReference type="EMBL" id="CAJVPU010013004">
    <property type="protein sequence ID" value="CAG8628652.1"/>
    <property type="molecule type" value="Genomic_DNA"/>
</dbReference>